<organism evidence="1 2">
    <name type="scientific">Biomphalaria pfeifferi</name>
    <name type="common">Bloodfluke planorb</name>
    <name type="synonym">Freshwater snail</name>
    <dbReference type="NCBI Taxonomy" id="112525"/>
    <lineage>
        <taxon>Eukaryota</taxon>
        <taxon>Metazoa</taxon>
        <taxon>Spiralia</taxon>
        <taxon>Lophotrochozoa</taxon>
        <taxon>Mollusca</taxon>
        <taxon>Gastropoda</taxon>
        <taxon>Heterobranchia</taxon>
        <taxon>Euthyneura</taxon>
        <taxon>Panpulmonata</taxon>
        <taxon>Hygrophila</taxon>
        <taxon>Lymnaeoidea</taxon>
        <taxon>Planorbidae</taxon>
        <taxon>Biomphalaria</taxon>
    </lineage>
</organism>
<sequence length="67" mass="7409">MSTGINNPLLNGDAVDGNAVYDCNSEPYKLGFYDKNPNICCESAKHRSDHAIVIPAYTQTFNKGRMQ</sequence>
<gene>
    <name evidence="1" type="ORF">Bpfe_014525</name>
</gene>
<evidence type="ECO:0000313" key="2">
    <source>
        <dbReference type="Proteomes" id="UP001233172"/>
    </source>
</evidence>
<reference evidence="1" key="1">
    <citation type="journal article" date="2023" name="PLoS Negl. Trop. Dis.">
        <title>A genome sequence for Biomphalaria pfeifferi, the major vector snail for the human-infecting parasite Schistosoma mansoni.</title>
        <authorList>
            <person name="Bu L."/>
            <person name="Lu L."/>
            <person name="Laidemitt M.R."/>
            <person name="Zhang S.M."/>
            <person name="Mutuku M."/>
            <person name="Mkoji G."/>
            <person name="Steinauer M."/>
            <person name="Loker E.S."/>
        </authorList>
    </citation>
    <scope>NUCLEOTIDE SEQUENCE</scope>
    <source>
        <strain evidence="1">KasaAsao</strain>
    </source>
</reference>
<keyword evidence="2" id="KW-1185">Reference proteome</keyword>
<proteinExistence type="predicted"/>
<dbReference type="AlphaFoldDB" id="A0AAD8BLY1"/>
<protein>
    <submittedName>
        <fullName evidence="1">Uncharacterized protein</fullName>
    </submittedName>
</protein>
<name>A0AAD8BLY1_BIOPF</name>
<feature type="non-terminal residue" evidence="1">
    <location>
        <position position="67"/>
    </location>
</feature>
<dbReference type="Proteomes" id="UP001233172">
    <property type="component" value="Unassembled WGS sequence"/>
</dbReference>
<comment type="caution">
    <text evidence="1">The sequence shown here is derived from an EMBL/GenBank/DDBJ whole genome shotgun (WGS) entry which is preliminary data.</text>
</comment>
<dbReference type="EMBL" id="JASAOG010000064">
    <property type="protein sequence ID" value="KAK0056124.1"/>
    <property type="molecule type" value="Genomic_DNA"/>
</dbReference>
<evidence type="ECO:0000313" key="1">
    <source>
        <dbReference type="EMBL" id="KAK0056124.1"/>
    </source>
</evidence>
<accession>A0AAD8BLY1</accession>
<reference evidence="1" key="2">
    <citation type="submission" date="2023-04" db="EMBL/GenBank/DDBJ databases">
        <authorList>
            <person name="Bu L."/>
            <person name="Lu L."/>
            <person name="Laidemitt M.R."/>
            <person name="Zhang S.M."/>
            <person name="Mutuku M."/>
            <person name="Mkoji G."/>
            <person name="Steinauer M."/>
            <person name="Loker E.S."/>
        </authorList>
    </citation>
    <scope>NUCLEOTIDE SEQUENCE</scope>
    <source>
        <strain evidence="1">KasaAsao</strain>
        <tissue evidence="1">Whole Snail</tissue>
    </source>
</reference>